<reference evidence="1 2" key="1">
    <citation type="submission" date="2018-12" db="EMBL/GenBank/DDBJ databases">
        <authorList>
            <consortium name="Pathogen Informatics"/>
        </authorList>
    </citation>
    <scope>NUCLEOTIDE SEQUENCE [LARGE SCALE GENOMIC DNA]</scope>
    <source>
        <strain evidence="1 2">NCTC7406</strain>
    </source>
</reference>
<sequence length="165" mass="17973">MVCGLGGSVLTTLLTLAMVTGPNSGKRLVYRDYQPVVMVHRTVRQFCRSAGGRPQQSQANSLKGVKRPRSLAACAPRAMMRRPITCPSLNCGKATLSWSKRAILFPAMARSSKAAPRWMKVRFTGESAPVIRESGGDFASVTGGTRILSDWLVIACSVQFWRNLS</sequence>
<organism evidence="1 2">
    <name type="scientific">Salmonella enterica subsp. enterica serovar Sanjuan</name>
    <dbReference type="NCBI Taxonomy" id="1160765"/>
    <lineage>
        <taxon>Bacteria</taxon>
        <taxon>Pseudomonadati</taxon>
        <taxon>Pseudomonadota</taxon>
        <taxon>Gammaproteobacteria</taxon>
        <taxon>Enterobacterales</taxon>
        <taxon>Enterobacteriaceae</taxon>
        <taxon>Salmonella</taxon>
    </lineage>
</organism>
<dbReference type="InterPro" id="IPR006391">
    <property type="entry name" value="P-type_ATPase_bsu_IA"/>
</dbReference>
<dbReference type="GO" id="GO:0008556">
    <property type="term" value="F:P-type potassium transmembrane transporter activity"/>
    <property type="evidence" value="ECO:0007669"/>
    <property type="project" value="InterPro"/>
</dbReference>
<dbReference type="EMBL" id="LR134142">
    <property type="protein sequence ID" value="VEA08398.1"/>
    <property type="molecule type" value="Genomic_DNA"/>
</dbReference>
<dbReference type="Proteomes" id="UP000276345">
    <property type="component" value="Chromosome"/>
</dbReference>
<gene>
    <name evidence="1" type="primary">kdpB_1</name>
    <name evidence="1" type="ORF">NCTC7406_03592</name>
</gene>
<evidence type="ECO:0000313" key="2">
    <source>
        <dbReference type="Proteomes" id="UP000276345"/>
    </source>
</evidence>
<dbReference type="GO" id="GO:0016020">
    <property type="term" value="C:membrane"/>
    <property type="evidence" value="ECO:0007669"/>
    <property type="project" value="InterPro"/>
</dbReference>
<proteinExistence type="predicted"/>
<name>A0A3S4IY78_SALET</name>
<keyword evidence="1" id="KW-0378">Hydrolase</keyword>
<dbReference type="GO" id="GO:0005524">
    <property type="term" value="F:ATP binding"/>
    <property type="evidence" value="ECO:0007669"/>
    <property type="project" value="UniProtKB-KW"/>
</dbReference>
<dbReference type="AlphaFoldDB" id="A0A3S4IY78"/>
<evidence type="ECO:0000313" key="1">
    <source>
        <dbReference type="EMBL" id="VEA08398.1"/>
    </source>
</evidence>
<dbReference type="PANTHER" id="PTHR43743">
    <property type="entry name" value="POTASSIUM-TRANSPORTING ATPASE ATP-BINDING SUBUNIT"/>
    <property type="match status" value="1"/>
</dbReference>
<dbReference type="EC" id="3.6.3.12" evidence="1"/>
<protein>
    <submittedName>
        <fullName evidence="1">Potassium-transporting ATPase subunit B</fullName>
        <ecNumber evidence="1">3.6.3.12</ecNumber>
    </submittedName>
</protein>
<accession>A0A3S4IY78</accession>
<dbReference type="PANTHER" id="PTHR43743:SF1">
    <property type="entry name" value="POTASSIUM-TRANSPORTING ATPASE ATP-BINDING SUBUNIT"/>
    <property type="match status" value="1"/>
</dbReference>
<dbReference type="GO" id="GO:0016787">
    <property type="term" value="F:hydrolase activity"/>
    <property type="evidence" value="ECO:0007669"/>
    <property type="project" value="UniProtKB-KW"/>
</dbReference>